<evidence type="ECO:0000313" key="3">
    <source>
        <dbReference type="EMBL" id="ASY65150.1"/>
    </source>
</evidence>
<dbReference type="Proteomes" id="UP000217211">
    <property type="component" value="Plasmid pSJ05684b"/>
</dbReference>
<evidence type="ECO:0000256" key="1">
    <source>
        <dbReference type="PROSITE-ProRule" id="PRU00169"/>
    </source>
</evidence>
<comment type="caution">
    <text evidence="1">Lacks conserved residue(s) required for the propagation of feature annotation.</text>
</comment>
<dbReference type="OrthoDB" id="5292887at2"/>
<evidence type="ECO:0000259" key="2">
    <source>
        <dbReference type="PROSITE" id="PS50110"/>
    </source>
</evidence>
<dbReference type="Gene3D" id="3.40.50.2300">
    <property type="match status" value="1"/>
</dbReference>
<dbReference type="GO" id="GO:0000160">
    <property type="term" value="P:phosphorelay signal transduction system"/>
    <property type="evidence" value="ECO:0007669"/>
    <property type="project" value="InterPro"/>
</dbReference>
<dbReference type="eggNOG" id="COG0745">
    <property type="taxonomic scope" value="Bacteria"/>
</dbReference>
<geneLocation type="plasmid" evidence="4">
    <name>psj05684b</name>
</geneLocation>
<organism evidence="3 4">
    <name type="scientific">Sinorhizobium sojae CCBAU 05684</name>
    <dbReference type="NCBI Taxonomy" id="716928"/>
    <lineage>
        <taxon>Bacteria</taxon>
        <taxon>Pseudomonadati</taxon>
        <taxon>Pseudomonadota</taxon>
        <taxon>Alphaproteobacteria</taxon>
        <taxon>Hyphomicrobiales</taxon>
        <taxon>Rhizobiaceae</taxon>
        <taxon>Sinorhizobium/Ensifer group</taxon>
        <taxon>Sinorhizobium</taxon>
    </lineage>
</organism>
<dbReference type="InterPro" id="IPR011006">
    <property type="entry name" value="CheY-like_superfamily"/>
</dbReference>
<dbReference type="KEGG" id="esj:SJ05684_b41680"/>
<sequence>MPAVLPVNGGQPFHRLNCCVSLSRRGFLTAMTDKENVLTGLRAGAADFLTKPIDLDILMAKIAGCVMQIENNKKTGRAF</sequence>
<evidence type="ECO:0000313" key="4">
    <source>
        <dbReference type="Proteomes" id="UP000217211"/>
    </source>
</evidence>
<gene>
    <name evidence="3" type="ORF">SJ05684_b41680</name>
</gene>
<keyword evidence="3" id="KW-0614">Plasmid</keyword>
<reference evidence="3 4" key="1">
    <citation type="submission" date="2017-08" db="EMBL/GenBank/DDBJ databases">
        <title>Multipartite genome sequences of Sinorhizobium species nodulating soybeans.</title>
        <authorList>
            <person name="Tian C.F."/>
        </authorList>
    </citation>
    <scope>NUCLEOTIDE SEQUENCE [LARGE SCALE GENOMIC DNA]</scope>
    <source>
        <strain evidence="3 4">CCBAU 05684</strain>
        <plasmid evidence="4">psj05684b</plasmid>
    </source>
</reference>
<protein>
    <submittedName>
        <fullName evidence="3">Nitrogen regulation protein NR(I)</fullName>
    </submittedName>
</protein>
<dbReference type="STRING" id="716928.GCA_000261485_03440"/>
<dbReference type="EMBL" id="CP023068">
    <property type="protein sequence ID" value="ASY65150.1"/>
    <property type="molecule type" value="Genomic_DNA"/>
</dbReference>
<name>A0A249PGR9_9HYPH</name>
<dbReference type="SUPFAM" id="SSF52172">
    <property type="entry name" value="CheY-like"/>
    <property type="match status" value="1"/>
</dbReference>
<dbReference type="InterPro" id="IPR001789">
    <property type="entry name" value="Sig_transdc_resp-reg_receiver"/>
</dbReference>
<dbReference type="RefSeq" id="WP_050980065.1">
    <property type="nucleotide sequence ID" value="NZ_AJQT01000068.1"/>
</dbReference>
<feature type="domain" description="Response regulatory" evidence="2">
    <location>
        <begin position="1"/>
        <end position="66"/>
    </location>
</feature>
<dbReference type="PROSITE" id="PS50110">
    <property type="entry name" value="RESPONSE_REGULATORY"/>
    <property type="match status" value="1"/>
</dbReference>
<proteinExistence type="predicted"/>
<keyword evidence="4" id="KW-1185">Reference proteome</keyword>
<dbReference type="AlphaFoldDB" id="A0A249PGR9"/>
<accession>A0A249PGR9</accession>